<comment type="subcellular location">
    <subcellularLocation>
        <location evidence="1">Membrane</location>
    </subcellularLocation>
</comment>
<evidence type="ECO:0000313" key="17">
    <source>
        <dbReference type="EMBL" id="RHY60244.1"/>
    </source>
</evidence>
<dbReference type="InterPro" id="IPR000306">
    <property type="entry name" value="Znf_FYVE"/>
</dbReference>
<dbReference type="Pfam" id="PF06602">
    <property type="entry name" value="Myotub-related"/>
    <property type="match status" value="1"/>
</dbReference>
<dbReference type="InterPro" id="IPR003595">
    <property type="entry name" value="Tyr_Pase_cat"/>
</dbReference>
<evidence type="ECO:0000256" key="3">
    <source>
        <dbReference type="ARBA" id="ARBA00012903"/>
    </source>
</evidence>
<dbReference type="InterPro" id="IPR017455">
    <property type="entry name" value="Znf_FYVE-rel"/>
</dbReference>
<feature type="domain" description="FYVE-type" evidence="14">
    <location>
        <begin position="53"/>
        <end position="113"/>
    </location>
</feature>
<evidence type="ECO:0000259" key="14">
    <source>
        <dbReference type="PROSITE" id="PS50178"/>
    </source>
</evidence>
<dbReference type="Gene3D" id="3.30.40.10">
    <property type="entry name" value="Zinc/RING finger domain, C3HC4 (zinc finger)"/>
    <property type="match status" value="1"/>
</dbReference>
<dbReference type="EC" id="3.1.3.95" evidence="3"/>
<dbReference type="SMART" id="SM00404">
    <property type="entry name" value="PTPc_motif"/>
    <property type="match status" value="1"/>
</dbReference>
<evidence type="ECO:0000256" key="10">
    <source>
        <dbReference type="PIRSR" id="PIRSR630564-1"/>
    </source>
</evidence>
<evidence type="ECO:0000256" key="13">
    <source>
        <dbReference type="SAM" id="MobiDB-lite"/>
    </source>
</evidence>
<feature type="active site" description="Phosphocysteine intermediate" evidence="10">
    <location>
        <position position="570"/>
    </location>
</feature>
<evidence type="ECO:0000256" key="6">
    <source>
        <dbReference type="ARBA" id="ARBA00022801"/>
    </source>
</evidence>
<dbReference type="GO" id="GO:0008270">
    <property type="term" value="F:zinc ion binding"/>
    <property type="evidence" value="ECO:0007669"/>
    <property type="project" value="UniProtKB-KW"/>
</dbReference>
<dbReference type="PROSITE" id="PS51339">
    <property type="entry name" value="PPASE_MYOTUBULARIN"/>
    <property type="match status" value="1"/>
</dbReference>
<feature type="binding site" evidence="11">
    <location>
        <begin position="570"/>
        <end position="576"/>
    </location>
    <ligand>
        <name>substrate</name>
    </ligand>
</feature>
<dbReference type="Gene3D" id="2.30.29.30">
    <property type="entry name" value="Pleckstrin-homology domain (PH domain)/Phosphotyrosine-binding domain (PTB)"/>
    <property type="match status" value="1"/>
</dbReference>
<dbReference type="InterPro" id="IPR022587">
    <property type="entry name" value="MTMR12-like_C"/>
</dbReference>
<dbReference type="InterPro" id="IPR011011">
    <property type="entry name" value="Znf_FYVE_PHD"/>
</dbReference>
<feature type="domain" description="Myotubularin phosphatase" evidence="15">
    <location>
        <begin position="339"/>
        <end position="922"/>
    </location>
</feature>
<dbReference type="EMBL" id="QUTD01006362">
    <property type="protein sequence ID" value="RHY55811.1"/>
    <property type="molecule type" value="Genomic_DNA"/>
</dbReference>
<evidence type="ECO:0000313" key="18">
    <source>
        <dbReference type="Proteomes" id="UP000266643"/>
    </source>
</evidence>
<evidence type="ECO:0000256" key="2">
    <source>
        <dbReference type="ARBA" id="ARBA00007471"/>
    </source>
</evidence>
<evidence type="ECO:0000256" key="12">
    <source>
        <dbReference type="PROSITE-ProRule" id="PRU00091"/>
    </source>
</evidence>
<keyword evidence="6" id="KW-0378">Hydrolase</keyword>
<dbReference type="VEuPathDB" id="FungiDB:H257_08256"/>
<evidence type="ECO:0000256" key="1">
    <source>
        <dbReference type="ARBA" id="ARBA00004370"/>
    </source>
</evidence>
<evidence type="ECO:0000313" key="19">
    <source>
        <dbReference type="Proteomes" id="UP000283543"/>
    </source>
</evidence>
<keyword evidence="8" id="KW-0472">Membrane</keyword>
<dbReference type="InterPro" id="IPR013083">
    <property type="entry name" value="Znf_RING/FYVE/PHD"/>
</dbReference>
<feature type="compositionally biased region" description="Polar residues" evidence="13">
    <location>
        <begin position="1"/>
        <end position="11"/>
    </location>
</feature>
<keyword evidence="4" id="KW-0479">Metal-binding</keyword>
<dbReference type="PROSITE" id="PS50178">
    <property type="entry name" value="ZF_FYVE"/>
    <property type="match status" value="1"/>
</dbReference>
<dbReference type="EMBL" id="QUTB01004694">
    <property type="protein sequence ID" value="RHY60244.1"/>
    <property type="molecule type" value="Genomic_DNA"/>
</dbReference>
<feature type="region of interest" description="Disordered" evidence="13">
    <location>
        <begin position="1"/>
        <end position="28"/>
    </location>
</feature>
<dbReference type="GO" id="GO:0005737">
    <property type="term" value="C:cytoplasm"/>
    <property type="evidence" value="ECO:0007669"/>
    <property type="project" value="TreeGrafter"/>
</dbReference>
<dbReference type="SMART" id="SM00064">
    <property type="entry name" value="FYVE"/>
    <property type="match status" value="1"/>
</dbReference>
<dbReference type="SUPFAM" id="SSF52799">
    <property type="entry name" value="(Phosphotyrosine protein) phosphatases II"/>
    <property type="match status" value="1"/>
</dbReference>
<feature type="region of interest" description="Disordered" evidence="13">
    <location>
        <begin position="785"/>
        <end position="817"/>
    </location>
</feature>
<dbReference type="GO" id="GO:0016020">
    <property type="term" value="C:membrane"/>
    <property type="evidence" value="ECO:0007669"/>
    <property type="project" value="UniProtKB-SubCell"/>
</dbReference>
<dbReference type="VEuPathDB" id="FungiDB:H257_18767"/>
<keyword evidence="5 12" id="KW-0863">Zinc-finger</keyword>
<comment type="similarity">
    <text evidence="2">Belongs to the protein-tyrosine phosphatase family. Non-receptor class myotubularin subfamily.</text>
</comment>
<dbReference type="PROSITE" id="PS00383">
    <property type="entry name" value="TYR_PHOSPHATASE_1"/>
    <property type="match status" value="1"/>
</dbReference>
<dbReference type="Pfam" id="PF01363">
    <property type="entry name" value="FYVE"/>
    <property type="match status" value="1"/>
</dbReference>
<dbReference type="InterPro" id="IPR030564">
    <property type="entry name" value="Myotubularin"/>
</dbReference>
<dbReference type="Proteomes" id="UP000283543">
    <property type="component" value="Unassembled WGS sequence"/>
</dbReference>
<evidence type="ECO:0000313" key="16">
    <source>
        <dbReference type="EMBL" id="RHY55811.1"/>
    </source>
</evidence>
<evidence type="ECO:0000256" key="9">
    <source>
        <dbReference type="ARBA" id="ARBA00032571"/>
    </source>
</evidence>
<dbReference type="PANTHER" id="PTHR10807">
    <property type="entry name" value="MYOTUBULARIN-RELATED"/>
    <property type="match status" value="1"/>
</dbReference>
<dbReference type="PANTHER" id="PTHR10807:SF128">
    <property type="entry name" value="PHOSPHATIDYLINOSITOL-3,5-BISPHOSPHATE 3-PHOSPHATASE"/>
    <property type="match status" value="1"/>
</dbReference>
<dbReference type="InterPro" id="IPR011993">
    <property type="entry name" value="PH-like_dom_sf"/>
</dbReference>
<evidence type="ECO:0000256" key="7">
    <source>
        <dbReference type="ARBA" id="ARBA00022833"/>
    </source>
</evidence>
<evidence type="ECO:0000256" key="8">
    <source>
        <dbReference type="ARBA" id="ARBA00023136"/>
    </source>
</evidence>
<proteinExistence type="inferred from homology"/>
<dbReference type="Pfam" id="PF12578">
    <property type="entry name" value="3-PAP"/>
    <property type="match status" value="1"/>
</dbReference>
<name>A0A397D5C9_APHAT</name>
<feature type="region of interest" description="Disordered" evidence="13">
    <location>
        <begin position="871"/>
        <end position="900"/>
    </location>
</feature>
<dbReference type="SUPFAM" id="SSF57903">
    <property type="entry name" value="FYVE/PHD zinc finger"/>
    <property type="match status" value="1"/>
</dbReference>
<dbReference type="Proteomes" id="UP000266643">
    <property type="component" value="Unassembled WGS sequence"/>
</dbReference>
<keyword evidence="7" id="KW-0862">Zinc</keyword>
<comment type="caution">
    <text evidence="16">The sequence shown here is derived from an EMBL/GenBank/DDBJ whole genome shotgun (WGS) entry which is preliminary data.</text>
</comment>
<dbReference type="InterPro" id="IPR010569">
    <property type="entry name" value="Myotubularin-like_Pase_dom"/>
</dbReference>
<evidence type="ECO:0000256" key="11">
    <source>
        <dbReference type="PIRSR" id="PIRSR630564-2"/>
    </source>
</evidence>
<evidence type="ECO:0000256" key="5">
    <source>
        <dbReference type="ARBA" id="ARBA00022771"/>
    </source>
</evidence>
<evidence type="ECO:0000259" key="15">
    <source>
        <dbReference type="PROSITE" id="PS51339"/>
    </source>
</evidence>
<dbReference type="InterPro" id="IPR029021">
    <property type="entry name" value="Prot-tyrosine_phosphatase-like"/>
</dbReference>
<feature type="compositionally biased region" description="Low complexity" evidence="13">
    <location>
        <begin position="879"/>
        <end position="893"/>
    </location>
</feature>
<dbReference type="SUPFAM" id="SSF50729">
    <property type="entry name" value="PH domain-like"/>
    <property type="match status" value="1"/>
</dbReference>
<evidence type="ECO:0000256" key="4">
    <source>
        <dbReference type="ARBA" id="ARBA00022723"/>
    </source>
</evidence>
<sequence>MPHQLSRSVQIHGSAGPPVARRRPEDASPLREETFRQMMLLHEAQKVVSWVPDSLADRCYHCQALFSLVLRRHHCRRCGNVFCDTCSSSRMPLVSAGFFTPVRVCDKCCEAAKKTHRRMYNERRRLSQSVTSAAMSHGVVDTMAMASSSHHDLHSLLPLSPMDESESSYAASPAAALALTTMIDVIPGEVVMYRGPNVHLRIPNGCEYAGTVYISNYRLVFSQTTAPCLSTSEACARTHSRHATVTLQADHVTAAPRYHAIPLRTIERVKRQELADSDTGVLTVFCKDLRRIQLVFLGLVQQQSFSHFDRCDRELKGRGGPVHFAKVHQETFPHALWDGWAVYDPVAEFNRLGVGATTKWRITDINQSYLFCPTYSASIAVPAAVSDQVLATAGAFRSKARIPALTWRDKKTGATICRSSQPLVGLGQKQCAEDILLIQAIAATNPSSSTMVIVDARPWRNAMAQKTVGMAGYELTSHYEVKSTPTPDNTEASSTSFDLPLHGSHVVDPPTLHDKTVMIGPTTCRLVFMGIENIHLAQTKWMDHLSRILHASVEIVRLVKTDTASVLVHCSDGWDRTSQLTGLAELMLDPYYRTLRGFALLVEKDWCSFGYKFCERTGHTADPSSQEISVVFVQWMDCVWQLCRQFPCSFEFNTRYLILILDHLYSCRFGTFLYDSEQRRVVEESRAPTTSLWTYLSSLERSFVSNPYFEPRKYSRQNWHARVVERRQANEFPMSQWQQPVDDHRRHHHHHVSVDGHGLVGLEEKEDGVVLVHTDSSQQLEALASPHRGRDAVPPLKVPDEATWKGLPSKAKPPKKKIHSIVQDLDTGLMFPHVIETVASPLPSPAAFARMMDYSTLDDGDLEFLPRNDQIAHDKDDSSSSSSDESEGSQASSKDVRSFGPDADVLVPSVSVKCLRLWTEYYLRWDATATIDRHGELEREAKLRDVLGELEYYKKQQRKRESGETIMSRQVMADLVASPSPTPTKTEKDDVLTADKLSAHNHQMEVADLQARHRVAIDRMQMQYEDCLSQRLQR</sequence>
<reference evidence="18 19" key="1">
    <citation type="submission" date="2018-08" db="EMBL/GenBank/DDBJ databases">
        <title>Aphanomyces genome sequencing and annotation.</title>
        <authorList>
            <person name="Minardi D."/>
            <person name="Oidtmann B."/>
            <person name="Van Der Giezen M."/>
            <person name="Studholme D.J."/>
        </authorList>
    </citation>
    <scope>NUCLEOTIDE SEQUENCE [LARGE SCALE GENOMIC DNA]</scope>
    <source>
        <strain evidence="16 18">D2</strain>
        <strain evidence="17 19">Si</strain>
    </source>
</reference>
<protein>
    <recommendedName>
        <fullName evidence="3">phosphatidylinositol-3,5-bisphosphate 3-phosphatase</fullName>
        <ecNumber evidence="3">3.1.3.95</ecNumber>
    </recommendedName>
    <alternativeName>
        <fullName evidence="9">Phosphatidylinositol-3,5-bisphosphate 3-phosphatase</fullName>
    </alternativeName>
</protein>
<dbReference type="InterPro" id="IPR016130">
    <property type="entry name" value="Tyr_Pase_AS"/>
</dbReference>
<gene>
    <name evidence="16" type="ORF">DYB30_009273</name>
    <name evidence="17" type="ORF">DYB34_001474</name>
</gene>
<dbReference type="GO" id="GO:0052629">
    <property type="term" value="F:phosphatidylinositol-3,5-bisphosphate 3-phosphatase activity"/>
    <property type="evidence" value="ECO:0007669"/>
    <property type="project" value="UniProtKB-EC"/>
</dbReference>
<dbReference type="AlphaFoldDB" id="A0A397D5C9"/>
<organism evidence="16 18">
    <name type="scientific">Aphanomyces astaci</name>
    <name type="common">Crayfish plague agent</name>
    <dbReference type="NCBI Taxonomy" id="112090"/>
    <lineage>
        <taxon>Eukaryota</taxon>
        <taxon>Sar</taxon>
        <taxon>Stramenopiles</taxon>
        <taxon>Oomycota</taxon>
        <taxon>Saprolegniomycetes</taxon>
        <taxon>Saprolegniales</taxon>
        <taxon>Verrucalvaceae</taxon>
        <taxon>Aphanomyces</taxon>
    </lineage>
</organism>
<accession>A0A397D5C9</accession>